<comment type="subcellular location">
    <subcellularLocation>
        <location evidence="1">Nucleus</location>
    </subcellularLocation>
</comment>
<gene>
    <name evidence="9" type="ORF">BRAFLDRAFT_121518</name>
</gene>
<dbReference type="PROSITE" id="PS50888">
    <property type="entry name" value="BHLH"/>
    <property type="match status" value="1"/>
</dbReference>
<feature type="compositionally biased region" description="Low complexity" evidence="6">
    <location>
        <begin position="440"/>
        <end position="455"/>
    </location>
</feature>
<evidence type="ECO:0000256" key="4">
    <source>
        <dbReference type="ARBA" id="ARBA00023163"/>
    </source>
</evidence>
<feature type="compositionally biased region" description="Polar residues" evidence="6">
    <location>
        <begin position="649"/>
        <end position="659"/>
    </location>
</feature>
<dbReference type="InParanoid" id="C3Y0D6"/>
<keyword evidence="2" id="KW-0805">Transcription regulation</keyword>
<dbReference type="eggNOG" id="ENOG502QRXX">
    <property type="taxonomic scope" value="Eukaryota"/>
</dbReference>
<evidence type="ECO:0000256" key="3">
    <source>
        <dbReference type="ARBA" id="ARBA00023125"/>
    </source>
</evidence>
<feature type="domain" description="PAS" evidence="7">
    <location>
        <begin position="156"/>
        <end position="222"/>
    </location>
</feature>
<dbReference type="PANTHER" id="PTHR23043">
    <property type="entry name" value="HYPOXIA-INDUCIBLE FACTOR 1 ALPHA"/>
    <property type="match status" value="1"/>
</dbReference>
<dbReference type="Pfam" id="PF23183">
    <property type="entry name" value="bHLH_NPAS4"/>
    <property type="match status" value="1"/>
</dbReference>
<keyword evidence="4" id="KW-0804">Transcription</keyword>
<organism>
    <name type="scientific">Branchiostoma floridae</name>
    <name type="common">Florida lancelet</name>
    <name type="synonym">Amphioxus</name>
    <dbReference type="NCBI Taxonomy" id="7739"/>
    <lineage>
        <taxon>Eukaryota</taxon>
        <taxon>Metazoa</taxon>
        <taxon>Chordata</taxon>
        <taxon>Cephalochordata</taxon>
        <taxon>Leptocardii</taxon>
        <taxon>Amphioxiformes</taxon>
        <taxon>Branchiostomatidae</taxon>
        <taxon>Branchiostoma</taxon>
    </lineage>
</organism>
<dbReference type="GO" id="GO:0005634">
    <property type="term" value="C:nucleus"/>
    <property type="evidence" value="ECO:0007669"/>
    <property type="project" value="UniProtKB-SubCell"/>
</dbReference>
<dbReference type="InterPro" id="IPR000014">
    <property type="entry name" value="PAS"/>
</dbReference>
<reference evidence="9" key="1">
    <citation type="journal article" date="2008" name="Nature">
        <title>The amphioxus genome and the evolution of the chordate karyotype.</title>
        <authorList>
            <consortium name="US DOE Joint Genome Institute (JGI-PGF)"/>
            <person name="Putnam N.H."/>
            <person name="Butts T."/>
            <person name="Ferrier D.E.K."/>
            <person name="Furlong R.F."/>
            <person name="Hellsten U."/>
            <person name="Kawashima T."/>
            <person name="Robinson-Rechavi M."/>
            <person name="Shoguchi E."/>
            <person name="Terry A."/>
            <person name="Yu J.-K."/>
            <person name="Benito-Gutierrez E.L."/>
            <person name="Dubchak I."/>
            <person name="Garcia-Fernandez J."/>
            <person name="Gibson-Brown J.J."/>
            <person name="Grigoriev I.V."/>
            <person name="Horton A.C."/>
            <person name="de Jong P.J."/>
            <person name="Jurka J."/>
            <person name="Kapitonov V.V."/>
            <person name="Kohara Y."/>
            <person name="Kuroki Y."/>
            <person name="Lindquist E."/>
            <person name="Lucas S."/>
            <person name="Osoegawa K."/>
            <person name="Pennacchio L.A."/>
            <person name="Salamov A.A."/>
            <person name="Satou Y."/>
            <person name="Sauka-Spengler T."/>
            <person name="Schmutz J."/>
            <person name="Shin-I T."/>
            <person name="Toyoda A."/>
            <person name="Bronner-Fraser M."/>
            <person name="Fujiyama A."/>
            <person name="Holland L.Z."/>
            <person name="Holland P.W.H."/>
            <person name="Satoh N."/>
            <person name="Rokhsar D.S."/>
        </authorList>
    </citation>
    <scope>NUCLEOTIDE SEQUENCE [LARGE SCALE GENOMIC DNA]</scope>
    <source>
        <strain evidence="9">S238N-H82</strain>
        <tissue evidence="9">Testes</tissue>
    </source>
</reference>
<feature type="domain" description="BHLH" evidence="8">
    <location>
        <begin position="79"/>
        <end position="132"/>
    </location>
</feature>
<feature type="region of interest" description="Disordered" evidence="6">
    <location>
        <begin position="435"/>
        <end position="455"/>
    </location>
</feature>
<dbReference type="EMBL" id="GG666478">
    <property type="protein sequence ID" value="EEN66209.1"/>
    <property type="molecule type" value="Genomic_DNA"/>
</dbReference>
<protein>
    <recommendedName>
        <fullName evidence="10">Neuronal PAS domain-containing protein 4-like</fullName>
    </recommendedName>
</protein>
<evidence type="ECO:0008006" key="10">
    <source>
        <dbReference type="Google" id="ProtNLM"/>
    </source>
</evidence>
<dbReference type="PROSITE" id="PS50112">
    <property type="entry name" value="PAS"/>
    <property type="match status" value="1"/>
</dbReference>
<dbReference type="GO" id="GO:0046983">
    <property type="term" value="F:protein dimerization activity"/>
    <property type="evidence" value="ECO:0007669"/>
    <property type="project" value="InterPro"/>
</dbReference>
<dbReference type="SUPFAM" id="SSF55785">
    <property type="entry name" value="PYP-like sensor domain (PAS domain)"/>
    <property type="match status" value="2"/>
</dbReference>
<dbReference type="FunFam" id="3.30.450.20:FF:000081">
    <property type="entry name" value="Dysfusion, isoform B"/>
    <property type="match status" value="1"/>
</dbReference>
<dbReference type="CDD" id="cd19697">
    <property type="entry name" value="bHLH-PAS_NPAS4_PASD10"/>
    <property type="match status" value="1"/>
</dbReference>
<dbReference type="FunCoup" id="C3Y0D6">
    <property type="interactions" value="305"/>
</dbReference>
<dbReference type="SMART" id="SM00091">
    <property type="entry name" value="PAS"/>
    <property type="match status" value="2"/>
</dbReference>
<dbReference type="CDD" id="cd00130">
    <property type="entry name" value="PAS"/>
    <property type="match status" value="2"/>
</dbReference>
<dbReference type="Gene3D" id="3.30.450.20">
    <property type="entry name" value="PAS domain"/>
    <property type="match status" value="2"/>
</dbReference>
<feature type="compositionally biased region" description="Polar residues" evidence="6">
    <location>
        <begin position="532"/>
        <end position="543"/>
    </location>
</feature>
<feature type="compositionally biased region" description="Polar residues" evidence="6">
    <location>
        <begin position="617"/>
        <end position="627"/>
    </location>
</feature>
<dbReference type="PANTHER" id="PTHR23043:SF39">
    <property type="entry name" value="DYSFUSION, ISOFORM D"/>
    <property type="match status" value="1"/>
</dbReference>
<feature type="compositionally biased region" description="Basic and acidic residues" evidence="6">
    <location>
        <begin position="512"/>
        <end position="525"/>
    </location>
</feature>
<accession>C3Y0D6</accession>
<feature type="region of interest" description="Disordered" evidence="6">
    <location>
        <begin position="847"/>
        <end position="905"/>
    </location>
</feature>
<evidence type="ECO:0000313" key="9">
    <source>
        <dbReference type="EMBL" id="EEN66209.1"/>
    </source>
</evidence>
<evidence type="ECO:0000256" key="2">
    <source>
        <dbReference type="ARBA" id="ARBA00023015"/>
    </source>
</evidence>
<evidence type="ECO:0000259" key="8">
    <source>
        <dbReference type="PROSITE" id="PS50888"/>
    </source>
</evidence>
<feature type="region of interest" description="Disordered" evidence="6">
    <location>
        <begin position="42"/>
        <end position="90"/>
    </location>
</feature>
<dbReference type="GO" id="GO:0003677">
    <property type="term" value="F:DNA binding"/>
    <property type="evidence" value="ECO:0007669"/>
    <property type="project" value="UniProtKB-KW"/>
</dbReference>
<dbReference type="AlphaFoldDB" id="C3Y0D6"/>
<keyword evidence="3" id="KW-0238">DNA-binding</keyword>
<feature type="region of interest" description="Disordered" evidence="6">
    <location>
        <begin position="923"/>
        <end position="947"/>
    </location>
</feature>
<evidence type="ECO:0000256" key="1">
    <source>
        <dbReference type="ARBA" id="ARBA00004123"/>
    </source>
</evidence>
<dbReference type="InterPro" id="IPR011598">
    <property type="entry name" value="bHLH_dom"/>
</dbReference>
<dbReference type="Pfam" id="PF14598">
    <property type="entry name" value="PAS_11"/>
    <property type="match status" value="1"/>
</dbReference>
<dbReference type="InterPro" id="IPR035965">
    <property type="entry name" value="PAS-like_dom_sf"/>
</dbReference>
<evidence type="ECO:0000256" key="6">
    <source>
        <dbReference type="SAM" id="MobiDB-lite"/>
    </source>
</evidence>
<proteinExistence type="predicted"/>
<feature type="compositionally biased region" description="Polar residues" evidence="6">
    <location>
        <begin position="588"/>
        <end position="608"/>
    </location>
</feature>
<sequence length="962" mass="106530">MTTTGRVSGALATGCPYPGLTGHIAPFTLNGMFRDQSAYSDVPAPAETAEGRQWQGRCAGEGRPSSADRQERRGAGTSRPFRSTKGASKQRRDLINAEISLLRGHLPLAEPVRARLSYLQVMSLTCVYMRKCNYFSREVPESQSFLPGQPEVSHAALQGLHGFLLVTTREGKMLYISENVTEHLGHSMVDLLSQGDSVYDIIDPADHLTVQNNILQTPFTTTGPTVQSSERSFFCRMKTSRTMRRQTNYGDNKIVHVRGHFQVSPAGWIPNPIFVSICLPIDVPSSFGDLPPNFNTNTFHSVHGLDMKFKEVSDSLQFLLGFEGTALKGQSWYSMLHPDFLQLAGQQHKHLLDQSRDSGTMFVARMNTTGGDWTWVHVLMQLRALDVNSEELSIICMNTVISEDEVSLYEAQCRSFSQFTSSLQHQEDPLQTLHPLKVTPASPSEPSPSWYSQPPYSSHSLSSEFSFESPDDISGISSLGFDYPDPTQPTTMASGFPRMERQDVTPRSLKRQLSEELPLKHEPKSPRMCQYGDTSKQKQPSGTTTTTMEFLMGILPTPTEHQMTSPSFQSGFNWPSPTIPSFASLMASHTSPSSLNFPQSTSPFSPNRPSLPGFFPDTQTTTESSLSPGLATGRLCIPTPLQLPPHKPSATTSRPTTQTELEDAEDSGSKLLPQWIQNMPPTPDTPTSHSCHVLLDNDCPHVKTDGLPIPECVLTPDSTSTSPQSFNDFSDDEVSMTFTFDSPDKDKDSKSNLLSKLGHCSKEEDVSEDSQLYYSKHQAMMSNQDSSVVAPTSDLPEKLPLKMETPLDAVTWNDIENTVTNLVKAMDPNMLQTIYTAVDMSSLSPIQEDELDSSAKDKESAARNPPSESSATQNWHPAPHRREHESPRARVPSMSDLSRLQAAASMPDDTSFFEELLESTTPHIDKTTQDQQFHRRGGSNNSSHKGCRVSNLLRNQQAWFLP</sequence>
<evidence type="ECO:0000256" key="5">
    <source>
        <dbReference type="ARBA" id="ARBA00023242"/>
    </source>
</evidence>
<dbReference type="InterPro" id="IPR056192">
    <property type="entry name" value="bHLH_NPAS4"/>
</dbReference>
<keyword evidence="5" id="KW-0539">Nucleus</keyword>
<dbReference type="STRING" id="7739.C3Y0D6"/>
<feature type="compositionally biased region" description="Polar residues" evidence="6">
    <location>
        <begin position="866"/>
        <end position="875"/>
    </location>
</feature>
<feature type="region of interest" description="Disordered" evidence="6">
    <location>
        <begin position="476"/>
        <end position="543"/>
    </location>
</feature>
<evidence type="ECO:0000259" key="7">
    <source>
        <dbReference type="PROSITE" id="PS50112"/>
    </source>
</evidence>
<feature type="region of interest" description="Disordered" evidence="6">
    <location>
        <begin position="588"/>
        <end position="668"/>
    </location>
</feature>
<name>C3Y0D6_BRAFL</name>